<name>A0A1D2N1X3_ORCCI</name>
<evidence type="ECO:0000313" key="2">
    <source>
        <dbReference type="Proteomes" id="UP000094527"/>
    </source>
</evidence>
<dbReference type="Proteomes" id="UP000094527">
    <property type="component" value="Unassembled WGS sequence"/>
</dbReference>
<accession>A0A1D2N1X3</accession>
<protein>
    <submittedName>
        <fullName evidence="1">Uncharacterized protein</fullName>
    </submittedName>
</protein>
<keyword evidence="2" id="KW-1185">Reference proteome</keyword>
<reference evidence="1 2" key="1">
    <citation type="journal article" date="2016" name="Genome Biol. Evol.">
        <title>Gene Family Evolution Reflects Adaptation to Soil Environmental Stressors in the Genome of the Collembolan Orchesella cincta.</title>
        <authorList>
            <person name="Faddeeva-Vakhrusheva A."/>
            <person name="Derks M.F."/>
            <person name="Anvar S.Y."/>
            <person name="Agamennone V."/>
            <person name="Suring W."/>
            <person name="Smit S."/>
            <person name="van Straalen N.M."/>
            <person name="Roelofs D."/>
        </authorList>
    </citation>
    <scope>NUCLEOTIDE SEQUENCE [LARGE SCALE GENOMIC DNA]</scope>
    <source>
        <tissue evidence="1">Mixed pool</tissue>
    </source>
</reference>
<comment type="caution">
    <text evidence="1">The sequence shown here is derived from an EMBL/GenBank/DDBJ whole genome shotgun (WGS) entry which is preliminary data.</text>
</comment>
<proteinExistence type="predicted"/>
<evidence type="ECO:0000313" key="1">
    <source>
        <dbReference type="EMBL" id="ODM99296.1"/>
    </source>
</evidence>
<dbReference type="AlphaFoldDB" id="A0A1D2N1X3"/>
<sequence length="87" mass="9418">MSSVVLTYPYTASTGSFIPPPISPPPAIPQRNGYQYVIPSATNPNLKYLVTCSLPQPYPCSFIAPIQQILLPQPQIPVTATNAVYGR</sequence>
<gene>
    <name evidence="1" type="ORF">Ocin01_07386</name>
</gene>
<dbReference type="EMBL" id="LJIJ01000289">
    <property type="protein sequence ID" value="ODM99296.1"/>
    <property type="molecule type" value="Genomic_DNA"/>
</dbReference>
<organism evidence="1 2">
    <name type="scientific">Orchesella cincta</name>
    <name type="common">Springtail</name>
    <name type="synonym">Podura cincta</name>
    <dbReference type="NCBI Taxonomy" id="48709"/>
    <lineage>
        <taxon>Eukaryota</taxon>
        <taxon>Metazoa</taxon>
        <taxon>Ecdysozoa</taxon>
        <taxon>Arthropoda</taxon>
        <taxon>Hexapoda</taxon>
        <taxon>Collembola</taxon>
        <taxon>Entomobryomorpha</taxon>
        <taxon>Entomobryoidea</taxon>
        <taxon>Orchesellidae</taxon>
        <taxon>Orchesellinae</taxon>
        <taxon>Orchesella</taxon>
    </lineage>
</organism>